<name>A0A915L9N4_ROMCU</name>
<reference evidence="2" key="1">
    <citation type="submission" date="2022-11" db="UniProtKB">
        <authorList>
            <consortium name="WormBaseParasite"/>
        </authorList>
    </citation>
    <scope>IDENTIFICATION</scope>
</reference>
<organism evidence="1 2">
    <name type="scientific">Romanomermis culicivorax</name>
    <name type="common">Nematode worm</name>
    <dbReference type="NCBI Taxonomy" id="13658"/>
    <lineage>
        <taxon>Eukaryota</taxon>
        <taxon>Metazoa</taxon>
        <taxon>Ecdysozoa</taxon>
        <taxon>Nematoda</taxon>
        <taxon>Enoplea</taxon>
        <taxon>Dorylaimia</taxon>
        <taxon>Mermithida</taxon>
        <taxon>Mermithoidea</taxon>
        <taxon>Mermithidae</taxon>
        <taxon>Romanomermis</taxon>
    </lineage>
</organism>
<dbReference type="Proteomes" id="UP000887565">
    <property type="component" value="Unplaced"/>
</dbReference>
<evidence type="ECO:0000313" key="1">
    <source>
        <dbReference type="Proteomes" id="UP000887565"/>
    </source>
</evidence>
<protein>
    <submittedName>
        <fullName evidence="2">Uncharacterized protein</fullName>
    </submittedName>
</protein>
<keyword evidence="1" id="KW-1185">Reference proteome</keyword>
<sequence length="72" mass="8025">MVLRGGVSNRVGHEYRLNWSESRLAVNGWRRLGGWTLAKNIGGYMCGGSAELIQRIACFDSKIMNFISVCDC</sequence>
<evidence type="ECO:0000313" key="2">
    <source>
        <dbReference type="WBParaSite" id="nRc.2.0.1.t47840-RA"/>
    </source>
</evidence>
<proteinExistence type="predicted"/>
<dbReference type="WBParaSite" id="nRc.2.0.1.t47840-RA">
    <property type="protein sequence ID" value="nRc.2.0.1.t47840-RA"/>
    <property type="gene ID" value="nRc.2.0.1.g47840"/>
</dbReference>
<dbReference type="AlphaFoldDB" id="A0A915L9N4"/>
<accession>A0A915L9N4</accession>